<accession>A0A9X6NJP5</accession>
<name>A0A9X6NJP5_HYPEX</name>
<comment type="caution">
    <text evidence="1">The sequence shown here is derived from an EMBL/GenBank/DDBJ whole genome shotgun (WGS) entry which is preliminary data.</text>
</comment>
<dbReference type="Proteomes" id="UP000192578">
    <property type="component" value="Unassembled WGS sequence"/>
</dbReference>
<evidence type="ECO:0000313" key="2">
    <source>
        <dbReference type="Proteomes" id="UP000192578"/>
    </source>
</evidence>
<dbReference type="EMBL" id="MTYJ01000732">
    <property type="protein sequence ID" value="OWA55392.1"/>
    <property type="molecule type" value="Genomic_DNA"/>
</dbReference>
<gene>
    <name evidence="1" type="ORF">BV898_19778</name>
</gene>
<protein>
    <submittedName>
        <fullName evidence="1">Uncharacterized protein</fullName>
    </submittedName>
</protein>
<organism evidence="1 2">
    <name type="scientific">Hypsibius exemplaris</name>
    <name type="common">Freshwater tardigrade</name>
    <dbReference type="NCBI Taxonomy" id="2072580"/>
    <lineage>
        <taxon>Eukaryota</taxon>
        <taxon>Metazoa</taxon>
        <taxon>Ecdysozoa</taxon>
        <taxon>Tardigrada</taxon>
        <taxon>Eutardigrada</taxon>
        <taxon>Parachela</taxon>
        <taxon>Hypsibioidea</taxon>
        <taxon>Hypsibiidae</taxon>
        <taxon>Hypsibius</taxon>
    </lineage>
</organism>
<keyword evidence="2" id="KW-1185">Reference proteome</keyword>
<sequence>MSGSPSSKLKPHAVFPYGNCCARRLYDFYIELVEFGKQAPRGYVLEGRRMKVKFASEMCPECRYAQFFSLQFRINLAFEACA</sequence>
<proteinExistence type="predicted"/>
<dbReference type="AlphaFoldDB" id="A0A9X6NJP5"/>
<evidence type="ECO:0000313" key="1">
    <source>
        <dbReference type="EMBL" id="OWA55392.1"/>
    </source>
</evidence>
<reference evidence="2" key="1">
    <citation type="submission" date="2017-01" db="EMBL/GenBank/DDBJ databases">
        <title>Comparative genomics of anhydrobiosis in the tardigrade Hypsibius dujardini.</title>
        <authorList>
            <person name="Yoshida Y."/>
            <person name="Koutsovoulos G."/>
            <person name="Laetsch D."/>
            <person name="Stevens L."/>
            <person name="Kumar S."/>
            <person name="Horikawa D."/>
            <person name="Ishino K."/>
            <person name="Komine S."/>
            <person name="Tomita M."/>
            <person name="Blaxter M."/>
            <person name="Arakawa K."/>
        </authorList>
    </citation>
    <scope>NUCLEOTIDE SEQUENCE [LARGE SCALE GENOMIC DNA]</scope>
    <source>
        <strain evidence="2">Z151</strain>
    </source>
</reference>